<evidence type="ECO:0000256" key="2">
    <source>
        <dbReference type="ARBA" id="ARBA00004370"/>
    </source>
</evidence>
<name>A0A212CGJ4_CEREH</name>
<dbReference type="GO" id="GO:0008053">
    <property type="term" value="P:mitochondrial fusion"/>
    <property type="evidence" value="ECO:0007669"/>
    <property type="project" value="TreeGrafter"/>
</dbReference>
<protein>
    <submittedName>
        <fullName evidence="7">MCL1</fullName>
    </submittedName>
</protein>
<dbReference type="GO" id="GO:0005741">
    <property type="term" value="C:mitochondrial outer membrane"/>
    <property type="evidence" value="ECO:0007669"/>
    <property type="project" value="TreeGrafter"/>
</dbReference>
<keyword evidence="4" id="KW-0496">Mitochondrion</keyword>
<proteinExistence type="predicted"/>
<dbReference type="Proteomes" id="UP000242450">
    <property type="component" value="Chromosome 20"/>
</dbReference>
<dbReference type="Gene3D" id="1.10.437.10">
    <property type="entry name" value="Blc2-like"/>
    <property type="match status" value="1"/>
</dbReference>
<comment type="caution">
    <text evidence="7">The sequence shown here is derived from an EMBL/GenBank/DDBJ whole genome shotgun (WGS) entry which is preliminary data.</text>
</comment>
<dbReference type="PROSITE" id="PS01259">
    <property type="entry name" value="BH3"/>
    <property type="match status" value="1"/>
</dbReference>
<accession>A0A212CGJ4</accession>
<dbReference type="AlphaFoldDB" id="A0A212CGJ4"/>
<dbReference type="OrthoDB" id="8932147at2759"/>
<dbReference type="InterPro" id="IPR026298">
    <property type="entry name" value="Bcl-2_fam"/>
</dbReference>
<dbReference type="GO" id="GO:0051400">
    <property type="term" value="F:BH domain binding"/>
    <property type="evidence" value="ECO:0007669"/>
    <property type="project" value="TreeGrafter"/>
</dbReference>
<dbReference type="GO" id="GO:0097192">
    <property type="term" value="P:extrinsic apoptotic signaling pathway in absence of ligand"/>
    <property type="evidence" value="ECO:0007669"/>
    <property type="project" value="TreeGrafter"/>
</dbReference>
<evidence type="ECO:0000256" key="4">
    <source>
        <dbReference type="ARBA" id="ARBA00023128"/>
    </source>
</evidence>
<keyword evidence="8" id="KW-1185">Reference proteome</keyword>
<sequence length="120" mass="13297">MSRKRSWAGASQTLSGSGLPSGLYLCWSEKPVTTVQAPAEKEEDELYQQSLEILSQYLREQVTGAKDAKPLGGSGATSRRALETLRRVGDGVQRNHKTTFQGMLRKLDIKKEDDVNLCLE</sequence>
<evidence type="ECO:0000256" key="3">
    <source>
        <dbReference type="ARBA" id="ARBA00022703"/>
    </source>
</evidence>
<organism evidence="7 8">
    <name type="scientific">Cervus elaphus hippelaphus</name>
    <name type="common">European red deer</name>
    <dbReference type="NCBI Taxonomy" id="46360"/>
    <lineage>
        <taxon>Eukaryota</taxon>
        <taxon>Metazoa</taxon>
        <taxon>Chordata</taxon>
        <taxon>Craniata</taxon>
        <taxon>Vertebrata</taxon>
        <taxon>Euteleostomi</taxon>
        <taxon>Mammalia</taxon>
        <taxon>Eutheria</taxon>
        <taxon>Laurasiatheria</taxon>
        <taxon>Artiodactyla</taxon>
        <taxon>Ruminantia</taxon>
        <taxon>Pecora</taxon>
        <taxon>Cervidae</taxon>
        <taxon>Cervinae</taxon>
        <taxon>Cervus</taxon>
    </lineage>
</organism>
<evidence type="ECO:0000256" key="1">
    <source>
        <dbReference type="ARBA" id="ARBA00004173"/>
    </source>
</evidence>
<evidence type="ECO:0000256" key="6">
    <source>
        <dbReference type="SAM" id="MobiDB-lite"/>
    </source>
</evidence>
<dbReference type="InterPro" id="IPR036834">
    <property type="entry name" value="Bcl-2-like_sf"/>
</dbReference>
<dbReference type="PANTHER" id="PTHR11256:SF46">
    <property type="entry name" value="INDUCED MYELOID LEUKEMIA CELL DIFFERENTIATION PROTEIN MCL-1"/>
    <property type="match status" value="1"/>
</dbReference>
<keyword evidence="5" id="KW-0472">Membrane</keyword>
<evidence type="ECO:0000313" key="7">
    <source>
        <dbReference type="EMBL" id="OWK05163.1"/>
    </source>
</evidence>
<dbReference type="GO" id="GO:0042981">
    <property type="term" value="P:regulation of apoptotic process"/>
    <property type="evidence" value="ECO:0007669"/>
    <property type="project" value="InterPro"/>
</dbReference>
<dbReference type="EMBL" id="MKHE01000020">
    <property type="protein sequence ID" value="OWK05163.1"/>
    <property type="molecule type" value="Genomic_DNA"/>
</dbReference>
<feature type="region of interest" description="Disordered" evidence="6">
    <location>
        <begin position="1"/>
        <end position="21"/>
    </location>
</feature>
<dbReference type="GO" id="GO:0015267">
    <property type="term" value="F:channel activity"/>
    <property type="evidence" value="ECO:0007669"/>
    <property type="project" value="TreeGrafter"/>
</dbReference>
<dbReference type="GO" id="GO:0008630">
    <property type="term" value="P:intrinsic apoptotic signaling pathway in response to DNA damage"/>
    <property type="evidence" value="ECO:0007669"/>
    <property type="project" value="TreeGrafter"/>
</dbReference>
<keyword evidence="3" id="KW-0053">Apoptosis</keyword>
<comment type="subcellular location">
    <subcellularLocation>
        <location evidence="2">Membrane</location>
    </subcellularLocation>
    <subcellularLocation>
        <location evidence="1">Mitochondrion</location>
    </subcellularLocation>
</comment>
<dbReference type="SUPFAM" id="SSF56854">
    <property type="entry name" value="Bcl-2 inhibitors of programmed cell death"/>
    <property type="match status" value="1"/>
</dbReference>
<gene>
    <name evidence="7" type="ORF">Celaphus_00001724</name>
</gene>
<dbReference type="PANTHER" id="PTHR11256">
    <property type="entry name" value="BCL-2 RELATED"/>
    <property type="match status" value="1"/>
</dbReference>
<dbReference type="GO" id="GO:0001836">
    <property type="term" value="P:release of cytochrome c from mitochondria"/>
    <property type="evidence" value="ECO:0007669"/>
    <property type="project" value="TreeGrafter"/>
</dbReference>
<dbReference type="InterPro" id="IPR020728">
    <property type="entry name" value="Bcl2_BH3_motif_CS"/>
</dbReference>
<evidence type="ECO:0000256" key="5">
    <source>
        <dbReference type="ARBA" id="ARBA00023136"/>
    </source>
</evidence>
<evidence type="ECO:0000313" key="8">
    <source>
        <dbReference type="Proteomes" id="UP000242450"/>
    </source>
</evidence>
<reference evidence="7 8" key="1">
    <citation type="journal article" date="2018" name="Mol. Genet. Genomics">
        <title>The red deer Cervus elaphus genome CerEla1.0: sequencing, annotating, genes, and chromosomes.</title>
        <authorList>
            <person name="Bana N.A."/>
            <person name="Nyiri A."/>
            <person name="Nagy J."/>
            <person name="Frank K."/>
            <person name="Nagy T."/>
            <person name="Steger V."/>
            <person name="Schiller M."/>
            <person name="Lakatos P."/>
            <person name="Sugar L."/>
            <person name="Horn P."/>
            <person name="Barta E."/>
            <person name="Orosz L."/>
        </authorList>
    </citation>
    <scope>NUCLEOTIDE SEQUENCE [LARGE SCALE GENOMIC DNA]</scope>
    <source>
        <strain evidence="7">Hungarian</strain>
    </source>
</reference>